<evidence type="ECO:0000256" key="5">
    <source>
        <dbReference type="ARBA" id="ARBA00022679"/>
    </source>
</evidence>
<dbReference type="SUPFAM" id="SSF55874">
    <property type="entry name" value="ATPase domain of HSP90 chaperone/DNA topoisomerase II/histidine kinase"/>
    <property type="match status" value="1"/>
</dbReference>
<dbReference type="OrthoDB" id="9804645at2"/>
<dbReference type="InterPro" id="IPR036890">
    <property type="entry name" value="HATPase_C_sf"/>
</dbReference>
<dbReference type="PANTHER" id="PTHR44936:SF10">
    <property type="entry name" value="SENSOR PROTEIN RSTB"/>
    <property type="match status" value="1"/>
</dbReference>
<dbReference type="EC" id="2.7.13.3" evidence="3"/>
<proteinExistence type="predicted"/>
<comment type="subcellular location">
    <subcellularLocation>
        <location evidence="2">Membrane</location>
    </subcellularLocation>
</comment>
<evidence type="ECO:0000259" key="10">
    <source>
        <dbReference type="PROSITE" id="PS50885"/>
    </source>
</evidence>
<evidence type="ECO:0000256" key="3">
    <source>
        <dbReference type="ARBA" id="ARBA00012438"/>
    </source>
</evidence>
<keyword evidence="7 11" id="KW-0418">Kinase</keyword>
<dbReference type="InterPro" id="IPR050980">
    <property type="entry name" value="2C_sensor_his_kinase"/>
</dbReference>
<sequence length="420" mass="45627">MNTLFVRTILLSMVVLFSVRAGVMLLVSDAASSDRSALQTAAFTEHPGPDDRPGTLSEPLAAMPMAPVSLVPAAMKLDLAARPRIVDFRPAVYEAPGSAALLEVADTWAPHAQDGARDNPAWSDEVTESWPVDCRFAFAEWGLSLVLLALACRGLWRVQRPLRNVAHAARETAEAAHTACSRRIAAAVREEGPSELRCVVRAFNEMSRRRNEALEEQAAALAGLARHMEHQAARLRSRALEVNEWHKRVAFVEDIDSFSDIAQQLLQVAGRGNGAEQLVSVDGFLRDRFSMIGTMDGALFACDLKAGPQFVMPRPLLERLMSNLVDNALEHGEPPIEIKTSRDAHGWLLSVRDHGAGIRASEMASATTPFVRLNATQGSSQHWGLGLAVVARLARSCGASLKLGNHPDGGLWVRLVLPAR</sequence>
<reference evidence="11 12" key="1">
    <citation type="submission" date="2016-10" db="EMBL/GenBank/DDBJ databases">
        <authorList>
            <person name="de Groot N.N."/>
        </authorList>
    </citation>
    <scope>NUCLEOTIDE SEQUENCE [LARGE SCALE GENOMIC DNA]</scope>
    <source>
        <strain evidence="11 12">LMG 2247</strain>
    </source>
</reference>
<dbReference type="AlphaFoldDB" id="A0A1G7TWS2"/>
<name>A0A1G7TWS2_9BURK</name>
<dbReference type="PANTHER" id="PTHR44936">
    <property type="entry name" value="SENSOR PROTEIN CREC"/>
    <property type="match status" value="1"/>
</dbReference>
<evidence type="ECO:0000313" key="11">
    <source>
        <dbReference type="EMBL" id="SDG38950.1"/>
    </source>
</evidence>
<dbReference type="Pfam" id="PF02518">
    <property type="entry name" value="HATPase_c"/>
    <property type="match status" value="1"/>
</dbReference>
<evidence type="ECO:0000256" key="1">
    <source>
        <dbReference type="ARBA" id="ARBA00000085"/>
    </source>
</evidence>
<feature type="domain" description="Histidine kinase" evidence="9">
    <location>
        <begin position="317"/>
        <end position="420"/>
    </location>
</feature>
<dbReference type="EMBL" id="FNCJ01000003">
    <property type="protein sequence ID" value="SDG38950.1"/>
    <property type="molecule type" value="Genomic_DNA"/>
</dbReference>
<dbReference type="GO" id="GO:0005524">
    <property type="term" value="F:ATP binding"/>
    <property type="evidence" value="ECO:0007669"/>
    <property type="project" value="UniProtKB-KW"/>
</dbReference>
<keyword evidence="4" id="KW-0597">Phosphoprotein</keyword>
<gene>
    <name evidence="11" type="ORF">SAMN05216466_103168</name>
</gene>
<protein>
    <recommendedName>
        <fullName evidence="3">histidine kinase</fullName>
        <ecNumber evidence="3">2.7.13.3</ecNumber>
    </recommendedName>
</protein>
<comment type="catalytic activity">
    <reaction evidence="1">
        <text>ATP + protein L-histidine = ADP + protein N-phospho-L-histidine.</text>
        <dbReference type="EC" id="2.7.13.3"/>
    </reaction>
</comment>
<dbReference type="InterPro" id="IPR003594">
    <property type="entry name" value="HATPase_dom"/>
</dbReference>
<keyword evidence="8" id="KW-0067">ATP-binding</keyword>
<evidence type="ECO:0000313" key="12">
    <source>
        <dbReference type="Proteomes" id="UP000199706"/>
    </source>
</evidence>
<organism evidence="11 12">
    <name type="scientific">Paraburkholderia phenazinium</name>
    <dbReference type="NCBI Taxonomy" id="60549"/>
    <lineage>
        <taxon>Bacteria</taxon>
        <taxon>Pseudomonadati</taxon>
        <taxon>Pseudomonadota</taxon>
        <taxon>Betaproteobacteria</taxon>
        <taxon>Burkholderiales</taxon>
        <taxon>Burkholderiaceae</taxon>
        <taxon>Paraburkholderia</taxon>
    </lineage>
</organism>
<evidence type="ECO:0000259" key="9">
    <source>
        <dbReference type="PROSITE" id="PS50109"/>
    </source>
</evidence>
<keyword evidence="6" id="KW-0547">Nucleotide-binding</keyword>
<dbReference type="Proteomes" id="UP000199706">
    <property type="component" value="Unassembled WGS sequence"/>
</dbReference>
<dbReference type="PROSITE" id="PS50885">
    <property type="entry name" value="HAMP"/>
    <property type="match status" value="1"/>
</dbReference>
<dbReference type="InterPro" id="IPR003660">
    <property type="entry name" value="HAMP_dom"/>
</dbReference>
<evidence type="ECO:0000256" key="8">
    <source>
        <dbReference type="ARBA" id="ARBA00022840"/>
    </source>
</evidence>
<dbReference type="SMART" id="SM00387">
    <property type="entry name" value="HATPase_c"/>
    <property type="match status" value="1"/>
</dbReference>
<dbReference type="Gene3D" id="3.30.565.10">
    <property type="entry name" value="Histidine kinase-like ATPase, C-terminal domain"/>
    <property type="match status" value="1"/>
</dbReference>
<dbReference type="InterPro" id="IPR005467">
    <property type="entry name" value="His_kinase_dom"/>
</dbReference>
<evidence type="ECO:0000256" key="2">
    <source>
        <dbReference type="ARBA" id="ARBA00004370"/>
    </source>
</evidence>
<evidence type="ECO:0000256" key="4">
    <source>
        <dbReference type="ARBA" id="ARBA00022553"/>
    </source>
</evidence>
<feature type="domain" description="HAMP" evidence="10">
    <location>
        <begin position="156"/>
        <end position="215"/>
    </location>
</feature>
<dbReference type="RefSeq" id="WP_143016531.1">
    <property type="nucleotide sequence ID" value="NZ_CADERL010000016.1"/>
</dbReference>
<evidence type="ECO:0000256" key="6">
    <source>
        <dbReference type="ARBA" id="ARBA00022741"/>
    </source>
</evidence>
<dbReference type="GO" id="GO:0000155">
    <property type="term" value="F:phosphorelay sensor kinase activity"/>
    <property type="evidence" value="ECO:0007669"/>
    <property type="project" value="TreeGrafter"/>
</dbReference>
<keyword evidence="5" id="KW-0808">Transferase</keyword>
<dbReference type="PROSITE" id="PS50109">
    <property type="entry name" value="HIS_KIN"/>
    <property type="match status" value="1"/>
</dbReference>
<dbReference type="GO" id="GO:0005886">
    <property type="term" value="C:plasma membrane"/>
    <property type="evidence" value="ECO:0007669"/>
    <property type="project" value="TreeGrafter"/>
</dbReference>
<accession>A0A1G7TWS2</accession>
<evidence type="ECO:0000256" key="7">
    <source>
        <dbReference type="ARBA" id="ARBA00022777"/>
    </source>
</evidence>